<accession>A0A4U5N616</accession>
<organism evidence="1 2">
    <name type="scientific">Steinernema carpocapsae</name>
    <name type="common">Entomopathogenic nematode</name>
    <dbReference type="NCBI Taxonomy" id="34508"/>
    <lineage>
        <taxon>Eukaryota</taxon>
        <taxon>Metazoa</taxon>
        <taxon>Ecdysozoa</taxon>
        <taxon>Nematoda</taxon>
        <taxon>Chromadorea</taxon>
        <taxon>Rhabditida</taxon>
        <taxon>Tylenchina</taxon>
        <taxon>Panagrolaimomorpha</taxon>
        <taxon>Strongyloidoidea</taxon>
        <taxon>Steinernematidae</taxon>
        <taxon>Steinernema</taxon>
    </lineage>
</organism>
<sequence length="114" mass="13356">METPTGNRIVKGGDNFFDKYWSECSLDDSWDSVTEDLPKRALHPSILFRNTTTPVSADQRQTLDAERQVLRRVATQRLKLHRIHSRKVKRACEELTLAGRIRAVLRRFKAFFKR</sequence>
<evidence type="ECO:0000313" key="1">
    <source>
        <dbReference type="EMBL" id="TKR77742.1"/>
    </source>
</evidence>
<protein>
    <submittedName>
        <fullName evidence="1">Uncharacterized protein</fullName>
    </submittedName>
</protein>
<reference evidence="1 2" key="1">
    <citation type="journal article" date="2015" name="Genome Biol.">
        <title>Comparative genomics of Steinernema reveals deeply conserved gene regulatory networks.</title>
        <authorList>
            <person name="Dillman A.R."/>
            <person name="Macchietto M."/>
            <person name="Porter C.F."/>
            <person name="Rogers A."/>
            <person name="Williams B."/>
            <person name="Antoshechkin I."/>
            <person name="Lee M.M."/>
            <person name="Goodwin Z."/>
            <person name="Lu X."/>
            <person name="Lewis E.E."/>
            <person name="Goodrich-Blair H."/>
            <person name="Stock S.P."/>
            <person name="Adams B.J."/>
            <person name="Sternberg P.W."/>
            <person name="Mortazavi A."/>
        </authorList>
    </citation>
    <scope>NUCLEOTIDE SEQUENCE [LARGE SCALE GENOMIC DNA]</scope>
    <source>
        <strain evidence="1 2">ALL</strain>
    </source>
</reference>
<keyword evidence="2" id="KW-1185">Reference proteome</keyword>
<comment type="caution">
    <text evidence="1">The sequence shown here is derived from an EMBL/GenBank/DDBJ whole genome shotgun (WGS) entry which is preliminary data.</text>
</comment>
<dbReference type="AlphaFoldDB" id="A0A4U5N616"/>
<reference evidence="1 2" key="2">
    <citation type="journal article" date="2019" name="G3 (Bethesda)">
        <title>Hybrid Assembly of the Genome of the Entomopathogenic Nematode Steinernema carpocapsae Identifies the X-Chromosome.</title>
        <authorList>
            <person name="Serra L."/>
            <person name="Macchietto M."/>
            <person name="Macias-Munoz A."/>
            <person name="McGill C.J."/>
            <person name="Rodriguez I.M."/>
            <person name="Rodriguez B."/>
            <person name="Murad R."/>
            <person name="Mortazavi A."/>
        </authorList>
    </citation>
    <scope>NUCLEOTIDE SEQUENCE [LARGE SCALE GENOMIC DNA]</scope>
    <source>
        <strain evidence="1 2">ALL</strain>
    </source>
</reference>
<evidence type="ECO:0000313" key="2">
    <source>
        <dbReference type="Proteomes" id="UP000298663"/>
    </source>
</evidence>
<proteinExistence type="predicted"/>
<dbReference type="EMBL" id="AZBU02000005">
    <property type="protein sequence ID" value="TKR77742.1"/>
    <property type="molecule type" value="Genomic_DNA"/>
</dbReference>
<name>A0A4U5N616_STECR</name>
<dbReference type="Proteomes" id="UP000298663">
    <property type="component" value="Unassembled WGS sequence"/>
</dbReference>
<gene>
    <name evidence="1" type="ORF">L596_018659</name>
</gene>